<dbReference type="InterPro" id="IPR015500">
    <property type="entry name" value="Peptidase_S8_subtilisin-rel"/>
</dbReference>
<dbReference type="InterPro" id="IPR000209">
    <property type="entry name" value="Peptidase_S8/S53_dom"/>
</dbReference>
<dbReference type="Gene3D" id="3.40.50.200">
    <property type="entry name" value="Peptidase S8/S53 domain"/>
    <property type="match status" value="1"/>
</dbReference>
<evidence type="ECO:0000256" key="9">
    <source>
        <dbReference type="RuleBase" id="RU003355"/>
    </source>
</evidence>
<organism evidence="14 15">
    <name type="scientific">Ideonella paludis</name>
    <dbReference type="NCBI Taxonomy" id="1233411"/>
    <lineage>
        <taxon>Bacteria</taxon>
        <taxon>Pseudomonadati</taxon>
        <taxon>Pseudomonadota</taxon>
        <taxon>Betaproteobacteria</taxon>
        <taxon>Burkholderiales</taxon>
        <taxon>Sphaerotilaceae</taxon>
        <taxon>Ideonella</taxon>
    </lineage>
</organism>
<dbReference type="CDD" id="cd07489">
    <property type="entry name" value="Peptidases_S8_5"/>
    <property type="match status" value="1"/>
</dbReference>
<keyword evidence="3" id="KW-0964">Secreted</keyword>
<evidence type="ECO:0000256" key="8">
    <source>
        <dbReference type="PROSITE-ProRule" id="PRU01240"/>
    </source>
</evidence>
<dbReference type="InterPro" id="IPR003137">
    <property type="entry name" value="PA_domain"/>
</dbReference>
<feature type="signal peptide" evidence="10">
    <location>
        <begin position="1"/>
        <end position="26"/>
    </location>
</feature>
<evidence type="ECO:0000259" key="12">
    <source>
        <dbReference type="Pfam" id="PF02225"/>
    </source>
</evidence>
<dbReference type="RefSeq" id="WP_210806524.1">
    <property type="nucleotide sequence ID" value="NZ_JAGQDG010000001.1"/>
</dbReference>
<evidence type="ECO:0000259" key="11">
    <source>
        <dbReference type="Pfam" id="PF00082"/>
    </source>
</evidence>
<keyword evidence="2" id="KW-0134">Cell wall</keyword>
<dbReference type="Proteomes" id="UP000672097">
    <property type="component" value="Unassembled WGS sequence"/>
</dbReference>
<feature type="chain" id="PRO_5047015833" evidence="10">
    <location>
        <begin position="27"/>
        <end position="869"/>
    </location>
</feature>
<feature type="domain" description="Peptidase S8/S53" evidence="11">
    <location>
        <begin position="154"/>
        <end position="593"/>
    </location>
</feature>
<evidence type="ECO:0000313" key="14">
    <source>
        <dbReference type="EMBL" id="MBQ0934562.1"/>
    </source>
</evidence>
<dbReference type="InterPro" id="IPR034187">
    <property type="entry name" value="Peptidases_S8_5"/>
</dbReference>
<dbReference type="Pfam" id="PF06280">
    <property type="entry name" value="fn3_5"/>
    <property type="match status" value="1"/>
</dbReference>
<evidence type="ECO:0000313" key="15">
    <source>
        <dbReference type="Proteomes" id="UP000672097"/>
    </source>
</evidence>
<dbReference type="InterPro" id="IPR022398">
    <property type="entry name" value="Peptidase_S8_His-AS"/>
</dbReference>
<dbReference type="InterPro" id="IPR023827">
    <property type="entry name" value="Peptidase_S8_Asp-AS"/>
</dbReference>
<evidence type="ECO:0000256" key="7">
    <source>
        <dbReference type="ARBA" id="ARBA00022825"/>
    </source>
</evidence>
<dbReference type="PROSITE" id="PS00136">
    <property type="entry name" value="SUBTILASE_ASP"/>
    <property type="match status" value="1"/>
</dbReference>
<evidence type="ECO:0000256" key="5">
    <source>
        <dbReference type="ARBA" id="ARBA00022729"/>
    </source>
</evidence>
<keyword evidence="6 8" id="KW-0378">Hydrolase</keyword>
<evidence type="ECO:0000256" key="6">
    <source>
        <dbReference type="ARBA" id="ARBA00022801"/>
    </source>
</evidence>
<dbReference type="SUPFAM" id="SSF52743">
    <property type="entry name" value="Subtilisin-like"/>
    <property type="match status" value="1"/>
</dbReference>
<keyword evidence="7 8" id="KW-0720">Serine protease</keyword>
<comment type="caution">
    <text evidence="14">The sequence shown here is derived from an EMBL/GenBank/DDBJ whole genome shotgun (WGS) entry which is preliminary data.</text>
</comment>
<reference evidence="14 15" key="1">
    <citation type="submission" date="2021-04" db="EMBL/GenBank/DDBJ databases">
        <title>The genome sequence of type strain Ideonella paludis KCTC 32238.</title>
        <authorList>
            <person name="Liu Y."/>
        </authorList>
    </citation>
    <scope>NUCLEOTIDE SEQUENCE [LARGE SCALE GENOMIC DNA]</scope>
    <source>
        <strain evidence="14 15">KCTC 32238</strain>
    </source>
</reference>
<protein>
    <submittedName>
        <fullName evidence="14">S8 family serine peptidase</fullName>
    </submittedName>
</protein>
<dbReference type="InterPro" id="IPR036852">
    <property type="entry name" value="Peptidase_S8/S53_dom_sf"/>
</dbReference>
<feature type="active site" description="Charge relay system" evidence="8">
    <location>
        <position position="226"/>
    </location>
</feature>
<comment type="similarity">
    <text evidence="1 8 9">Belongs to the peptidase S8 family.</text>
</comment>
<dbReference type="InterPro" id="IPR050131">
    <property type="entry name" value="Peptidase_S8_subtilisin-like"/>
</dbReference>
<gene>
    <name evidence="14" type="ORF">KAK11_04400</name>
</gene>
<accession>A0ABS5DTV2</accession>
<feature type="domain" description="PA" evidence="12">
    <location>
        <begin position="388"/>
        <end position="466"/>
    </location>
</feature>
<dbReference type="InterPro" id="IPR046450">
    <property type="entry name" value="PA_dom_sf"/>
</dbReference>
<dbReference type="PROSITE" id="PS00137">
    <property type="entry name" value="SUBTILASE_HIS"/>
    <property type="match status" value="1"/>
</dbReference>
<dbReference type="PROSITE" id="PS51892">
    <property type="entry name" value="SUBTILASE"/>
    <property type="match status" value="1"/>
</dbReference>
<dbReference type="SUPFAM" id="SSF52025">
    <property type="entry name" value="PA domain"/>
    <property type="match status" value="1"/>
</dbReference>
<evidence type="ECO:0000256" key="2">
    <source>
        <dbReference type="ARBA" id="ARBA00022512"/>
    </source>
</evidence>
<feature type="active site" description="Charge relay system" evidence="8">
    <location>
        <position position="537"/>
    </location>
</feature>
<feature type="active site" description="Charge relay system" evidence="8">
    <location>
        <position position="163"/>
    </location>
</feature>
<evidence type="ECO:0000256" key="10">
    <source>
        <dbReference type="SAM" id="SignalP"/>
    </source>
</evidence>
<dbReference type="PANTHER" id="PTHR43806">
    <property type="entry name" value="PEPTIDASE S8"/>
    <property type="match status" value="1"/>
</dbReference>
<dbReference type="Pfam" id="PF02225">
    <property type="entry name" value="PA"/>
    <property type="match status" value="1"/>
</dbReference>
<dbReference type="PROSITE" id="PS00138">
    <property type="entry name" value="SUBTILASE_SER"/>
    <property type="match status" value="1"/>
</dbReference>
<evidence type="ECO:0000256" key="3">
    <source>
        <dbReference type="ARBA" id="ARBA00022525"/>
    </source>
</evidence>
<dbReference type="PRINTS" id="PR00723">
    <property type="entry name" value="SUBTILISIN"/>
</dbReference>
<keyword evidence="4 8" id="KW-0645">Protease</keyword>
<name>A0ABS5DTV2_9BURK</name>
<evidence type="ECO:0000256" key="1">
    <source>
        <dbReference type="ARBA" id="ARBA00011073"/>
    </source>
</evidence>
<dbReference type="Gene3D" id="2.60.40.1710">
    <property type="entry name" value="Subtilisin-like superfamily"/>
    <property type="match status" value="1"/>
</dbReference>
<keyword evidence="5 10" id="KW-0732">Signal</keyword>
<proteinExistence type="inferred from homology"/>
<evidence type="ECO:0000259" key="13">
    <source>
        <dbReference type="Pfam" id="PF06280"/>
    </source>
</evidence>
<feature type="domain" description="C5a peptidase/Subtilisin-like protease SBT2-like Fn3-like" evidence="13">
    <location>
        <begin position="623"/>
        <end position="717"/>
    </location>
</feature>
<dbReference type="PANTHER" id="PTHR43806:SF11">
    <property type="entry name" value="CEREVISIN-RELATED"/>
    <property type="match status" value="1"/>
</dbReference>
<dbReference type="InterPro" id="IPR023828">
    <property type="entry name" value="Peptidase_S8_Ser-AS"/>
</dbReference>
<keyword evidence="15" id="KW-1185">Reference proteome</keyword>
<dbReference type="Pfam" id="PF00082">
    <property type="entry name" value="Peptidase_S8"/>
    <property type="match status" value="1"/>
</dbReference>
<dbReference type="Gene3D" id="3.50.30.30">
    <property type="match status" value="1"/>
</dbReference>
<evidence type="ECO:0000256" key="4">
    <source>
        <dbReference type="ARBA" id="ARBA00022670"/>
    </source>
</evidence>
<sequence length="869" mass="89035">MKQVRLTLVASAVSAALSLFAASAHANQAVAAKSAEAAPNLWFVEFAGAPVADGRMASAVKADEAEFLREASSKNIKFKKRNTFSNLFNGVSIEATPAERAKIAKMASVKAMYPVMVINAPKVEKVDGGTVPDMGSALGMTGADIAQNSLGLSGAGIKVGVIDTGIDLDHPAFGGGGVSGGTSFAGHPRIKFGYDFVGDAFNADPTSPAYNPVATPDANPDDCGGHGTHVAGIIGGNSATDNFKGVAPNVTLGAYRVFGCAGSTTSDIILAAMERAKADGMQVINQSLGASFQWPQYPTAQAADRLVRDGIVMVASIGNSGTSGLYAAGAPGVGKDVIGVASYDNVAIKAKSMYAGSDNKAYGFLDATGAAATPATGTFPLARTGTTASLADGCSALAPGSLTGKVALIRRGTCAFYTKAANAQAAGAVGVILYNNAPGFVGASVVGTPALTIPVVGTSDQFGAELDARIAAGSETITWSDTVASFSNSSGNLISSFSSWGLAADLSLKPDLGAPGGLINSSYPLELGGFATLSGTSMSSPHTAGAVALLLEAKPTLKSTQVRDRLQNTAEPKAWSGNPSLGFLDATHRQGAGMVDIVQAIQTKAQVLPGKLSLGESQAGPQVRTLTVKNFSKTAVTYDLTHEGAVATGSNTFAVSIFNTPASVAFSASTITVPAGGSVPVTVTVTAPTDLADKGVYGGYVVVKARGEGGETLRVPYSGFKGDYQSIQVLTPTANGFPWLAQLVGTSYQNRPSGGTYTMVGSDVPYMLMHFDHHARALRVTVKETATGKNWFTAISDDYLPRNSTSTGFYAFAWDGTTSKKNGTVLTVPNGTYTLDVSVLKALGDSTNEAHWEKWASPTVTIQRTPPTK</sequence>
<dbReference type="InterPro" id="IPR010435">
    <property type="entry name" value="C5a/SBT2-like_Fn3"/>
</dbReference>
<dbReference type="EMBL" id="JAGQDG010000001">
    <property type="protein sequence ID" value="MBQ0934562.1"/>
    <property type="molecule type" value="Genomic_DNA"/>
</dbReference>